<feature type="compositionally biased region" description="Gly residues" evidence="1">
    <location>
        <begin position="939"/>
        <end position="956"/>
    </location>
</feature>
<evidence type="ECO:0000313" key="2">
    <source>
        <dbReference type="EMBL" id="CAK0886430.1"/>
    </source>
</evidence>
<evidence type="ECO:0000313" key="3">
    <source>
        <dbReference type="Proteomes" id="UP001189429"/>
    </source>
</evidence>
<organism evidence="2 3">
    <name type="scientific">Prorocentrum cordatum</name>
    <dbReference type="NCBI Taxonomy" id="2364126"/>
    <lineage>
        <taxon>Eukaryota</taxon>
        <taxon>Sar</taxon>
        <taxon>Alveolata</taxon>
        <taxon>Dinophyceae</taxon>
        <taxon>Prorocentrales</taxon>
        <taxon>Prorocentraceae</taxon>
        <taxon>Prorocentrum</taxon>
    </lineage>
</organism>
<gene>
    <name evidence="2" type="ORF">PCOR1329_LOCUS67773</name>
</gene>
<comment type="caution">
    <text evidence="2">The sequence shown here is derived from an EMBL/GenBank/DDBJ whole genome shotgun (WGS) entry which is preliminary data.</text>
</comment>
<dbReference type="Proteomes" id="UP001189429">
    <property type="component" value="Unassembled WGS sequence"/>
</dbReference>
<keyword evidence="3" id="KW-1185">Reference proteome</keyword>
<dbReference type="EMBL" id="CAUYUJ010018803">
    <property type="protein sequence ID" value="CAK0886430.1"/>
    <property type="molecule type" value="Genomic_DNA"/>
</dbReference>
<reference evidence="2" key="1">
    <citation type="submission" date="2023-10" db="EMBL/GenBank/DDBJ databases">
        <authorList>
            <person name="Chen Y."/>
            <person name="Shah S."/>
            <person name="Dougan E. K."/>
            <person name="Thang M."/>
            <person name="Chan C."/>
        </authorList>
    </citation>
    <scope>NUCLEOTIDE SEQUENCE [LARGE SCALE GENOMIC DNA]</scope>
</reference>
<protein>
    <submittedName>
        <fullName evidence="2">Uncharacterized protein</fullName>
    </submittedName>
</protein>
<feature type="region of interest" description="Disordered" evidence="1">
    <location>
        <begin position="919"/>
        <end position="963"/>
    </location>
</feature>
<proteinExistence type="predicted"/>
<feature type="non-terminal residue" evidence="2">
    <location>
        <position position="1"/>
    </location>
</feature>
<accession>A0ABN9WMX3</accession>
<name>A0ABN9WMX3_9DINO</name>
<feature type="non-terminal residue" evidence="2">
    <location>
        <position position="1231"/>
    </location>
</feature>
<sequence length="1231" mass="132620">VANARNMGEQLTRGAVKYTDLAHIVLHCLGVDSAHAPTLTPGKMKNRIKEMVADRHGEHVGGPAGDAKLPVALLPSVFKFFCDVDISMGEVQQITSQLRIPRELAVASAGADGGGAVAPFSPDVYDGLTRDEMKECLRARDARVLELEREARAARETNRSLVRRGAYMEQRAAELMAAIVQLRDEQQAIMQRVRFRSGFRGNISLIGGYTLALRRNAAHAGAAATAAMVAGDDFHGAVTDRRTVWQFEHRAAAAIRCRARAAMATPEGARPRCEVIQFRCDATHHQALDKEKVHASQLVHRRAPMLAATTAQAVNFGDMAQTHKVACDLQVVRAGTAQETYNNVKKELASVGCPNWEERCIGADAERNSICVFVFGVDAGPDNQGMAPMLTTALHGVPNVCFIMTFCCAHQAHLVILAALQILEGFDWGPGAVQPAAPAPAPMPGAPPAGAAAAPGPAAGAEGVVVPADAAVPGHRNGGWKYWSSVATVANVWRSAGAAVKLRGAAARLYDDATAQRHFGKMPGRPLKGRWGRVDAIEGILRSGREVLGPVFGRVFGEAVQKAKARAKAGQKRQRVAPPPGGDEEDAYKEMMKNYRAVAVNVTNNQLFLALVYISHAAKAPVMHFFSWLQKQVRLHNQRLAAAERERRTYLGPTPLSNMMAGQVAATMQGMENLLTDAASTAENAWGGLWPLLPNEAHRARAVALIVRLVLAMAASWQHRFVARQDDFPYLLLRIPLASDRMQIKKSQKLSVEECLELHNDVMGFAGSPEQLARFEEGPPERVPAPAGAPDCPHQKGALAVLAARYALSIHRTVLADVTVVLDAPDLQPFVVCWSYGSVPWVATGRLVGHGLFQFFQLSAPLNVVPLMDVLLRSGCLLADAAGGAANPATRTQITLRRRCVAWEQNFTARVLEGAEMELTFNPAKKPPNRKNRPAPPRGAGGPGALGDAGVGGAGADAGDVEGEGADDAELEAWLEYLMESGEDPLHGPGAADDPEVGLDAEDAEDAEERLLDEFGDGDADDGEPPAPDAPGGVFADGYEPPDMATIRAACVARGREVTLADRWAGAMSNATHPMTHGVISLIEFEDAVSFVRWEKTAGEARPIKLDEFNRVKALVFFTRDDVLKMSEKPHRVLVRDTGVPMIKTIGGKKERPQMVASALLLKQKAEVAAFCGPRLKDTVTGECPLCDGHLKEEFKLPPLGDYYVCTMCLTPWHVACAREVDKDVQFTNYV</sequence>
<evidence type="ECO:0000256" key="1">
    <source>
        <dbReference type="SAM" id="MobiDB-lite"/>
    </source>
</evidence>